<dbReference type="RefSeq" id="WP_012787219.1">
    <property type="nucleotide sequence ID" value="NC_013131.1"/>
</dbReference>
<reference evidence="2 3" key="1">
    <citation type="journal article" date="2009" name="Stand. Genomic Sci.">
        <title>Complete genome sequence of Catenulispora acidiphila type strain (ID 139908).</title>
        <authorList>
            <person name="Copeland A."/>
            <person name="Lapidus A."/>
            <person name="Glavina Del Rio T."/>
            <person name="Nolan M."/>
            <person name="Lucas S."/>
            <person name="Chen F."/>
            <person name="Tice H."/>
            <person name="Cheng J.F."/>
            <person name="Bruce D."/>
            <person name="Goodwin L."/>
            <person name="Pitluck S."/>
            <person name="Mikhailova N."/>
            <person name="Pati A."/>
            <person name="Ivanova N."/>
            <person name="Mavromatis K."/>
            <person name="Chen A."/>
            <person name="Palaniappan K."/>
            <person name="Chain P."/>
            <person name="Land M."/>
            <person name="Hauser L."/>
            <person name="Chang Y.J."/>
            <person name="Jeffries C.D."/>
            <person name="Chertkov O."/>
            <person name="Brettin T."/>
            <person name="Detter J.C."/>
            <person name="Han C."/>
            <person name="Ali Z."/>
            <person name="Tindall B.J."/>
            <person name="Goker M."/>
            <person name="Bristow J."/>
            <person name="Eisen J.A."/>
            <person name="Markowitz V."/>
            <person name="Hugenholtz P."/>
            <person name="Kyrpides N.C."/>
            <person name="Klenk H.P."/>
        </authorList>
    </citation>
    <scope>NUCLEOTIDE SEQUENCE [LARGE SCALE GENOMIC DNA]</scope>
    <source>
        <strain evidence="3">DSM 44928 / JCM 14897 / NBRC 102108 / NRRL B-24433 / ID139908</strain>
    </source>
</reference>
<feature type="domain" description="ASCH" evidence="1">
    <location>
        <begin position="7"/>
        <end position="48"/>
    </location>
</feature>
<dbReference type="InterPro" id="IPR007374">
    <property type="entry name" value="ASCH_domain"/>
</dbReference>
<dbReference type="HOGENOM" id="CLU_051256_2_2_11"/>
<dbReference type="STRING" id="479433.Caci_3017"/>
<dbReference type="OrthoDB" id="359066at2"/>
<evidence type="ECO:0000313" key="3">
    <source>
        <dbReference type="Proteomes" id="UP000000851"/>
    </source>
</evidence>
<dbReference type="InterPro" id="IPR015947">
    <property type="entry name" value="PUA-like_sf"/>
</dbReference>
<dbReference type="SUPFAM" id="SSF88697">
    <property type="entry name" value="PUA domain-like"/>
    <property type="match status" value="1"/>
</dbReference>
<dbReference type="Pfam" id="PF04266">
    <property type="entry name" value="ASCH"/>
    <property type="match status" value="1"/>
</dbReference>
<keyword evidence="3" id="KW-1185">Reference proteome</keyword>
<dbReference type="Gene3D" id="2.30.130.30">
    <property type="entry name" value="Hypothetical protein"/>
    <property type="match status" value="1"/>
</dbReference>
<dbReference type="eggNOG" id="ENOG50331AT">
    <property type="taxonomic scope" value="Bacteria"/>
</dbReference>
<dbReference type="Proteomes" id="UP000000851">
    <property type="component" value="Chromosome"/>
</dbReference>
<evidence type="ECO:0000259" key="1">
    <source>
        <dbReference type="Pfam" id="PF04266"/>
    </source>
</evidence>
<dbReference type="EMBL" id="CP001700">
    <property type="protein sequence ID" value="ACU71926.1"/>
    <property type="molecule type" value="Genomic_DNA"/>
</dbReference>
<organism evidence="2 3">
    <name type="scientific">Catenulispora acidiphila (strain DSM 44928 / JCM 14897 / NBRC 102108 / NRRL B-24433 / ID139908)</name>
    <dbReference type="NCBI Taxonomy" id="479433"/>
    <lineage>
        <taxon>Bacteria</taxon>
        <taxon>Bacillati</taxon>
        <taxon>Actinomycetota</taxon>
        <taxon>Actinomycetes</taxon>
        <taxon>Catenulisporales</taxon>
        <taxon>Catenulisporaceae</taxon>
        <taxon>Catenulispora</taxon>
    </lineage>
</organism>
<accession>C7Q4F7</accession>
<name>C7Q4F7_CATAD</name>
<dbReference type="InParanoid" id="C7Q4F7"/>
<evidence type="ECO:0000313" key="2">
    <source>
        <dbReference type="EMBL" id="ACU71926.1"/>
    </source>
</evidence>
<dbReference type="AlphaFoldDB" id="C7Q4F7"/>
<sequence>MTDVRALTIRQPWAALIAHGTKRVENRTWGTAWRDTLLIHAAKQADPYPASVTLVDGADVRSSIIAVATLADIHVCNGKCSPWAEAGCHHWVLSDVRPLAEPVLCKGAQGLWRPHLTQDARRDLHIDFPEGDQSDD</sequence>
<dbReference type="KEGG" id="cai:Caci_3017"/>
<proteinExistence type="predicted"/>
<gene>
    <name evidence="2" type="ordered locus">Caci_3017</name>
</gene>
<protein>
    <recommendedName>
        <fullName evidence="1">ASCH domain-containing protein</fullName>
    </recommendedName>
</protein>